<dbReference type="Gene3D" id="3.40.190.170">
    <property type="entry name" value="Bacterial extracellular solute-binding protein, family 7"/>
    <property type="match status" value="1"/>
</dbReference>
<sequence length="334" mass="37219">MKKLQIMVLVALVATVSVFASGSSESEKAAAPKKVVVAHTGNERTTYQTGMLAFKSELEKLTNGRFVCEIYPATLGGDKVLMEGLQIGTVDFAEINTSVITSIVPELSVLDLPYLFASSEHAYKVLDGEIGTQMLALVQAKAGIVPVAYWENGFRYFTNDVRPITKPDDLRGIKMRSMQSATHLASYRLWGADATPMNISEMITAMQQGVIQGHDNNSDTVVANSMWEYQDYFSESGHFYGSKVLAYSPSFWKSLSPEDQKLFVQAAKYARDVQRKEVASRFEKSIQTLQENGMNVTRKKDIDTDAFIKSVQPVWDEYRAKYGDELINKIVSAR</sequence>
<name>A0A644ZYC1_9ZZZZ</name>
<dbReference type="GO" id="GO:0030288">
    <property type="term" value="C:outer membrane-bounded periplasmic space"/>
    <property type="evidence" value="ECO:0007669"/>
    <property type="project" value="InterPro"/>
</dbReference>
<dbReference type="PIRSF" id="PIRSF006470">
    <property type="entry name" value="DctB"/>
    <property type="match status" value="1"/>
</dbReference>
<dbReference type="PANTHER" id="PTHR33376">
    <property type="match status" value="1"/>
</dbReference>
<evidence type="ECO:0000256" key="1">
    <source>
        <dbReference type="ARBA" id="ARBA00022729"/>
    </source>
</evidence>
<dbReference type="AlphaFoldDB" id="A0A644ZYC1"/>
<protein>
    <submittedName>
        <fullName evidence="2">Solute-binding protein</fullName>
    </submittedName>
</protein>
<dbReference type="InterPro" id="IPR038404">
    <property type="entry name" value="TRAP_DctP_sf"/>
</dbReference>
<keyword evidence="1" id="KW-0732">Signal</keyword>
<reference evidence="2" key="1">
    <citation type="submission" date="2019-08" db="EMBL/GenBank/DDBJ databases">
        <authorList>
            <person name="Kucharzyk K."/>
            <person name="Murdoch R.W."/>
            <person name="Higgins S."/>
            <person name="Loffler F."/>
        </authorList>
    </citation>
    <scope>NUCLEOTIDE SEQUENCE</scope>
</reference>
<dbReference type="InterPro" id="IPR018389">
    <property type="entry name" value="DctP_fam"/>
</dbReference>
<dbReference type="Pfam" id="PF03480">
    <property type="entry name" value="DctP"/>
    <property type="match status" value="1"/>
</dbReference>
<comment type="caution">
    <text evidence="2">The sequence shown here is derived from an EMBL/GenBank/DDBJ whole genome shotgun (WGS) entry which is preliminary data.</text>
</comment>
<gene>
    <name evidence="2" type="ORF">SDC9_92397</name>
</gene>
<dbReference type="PANTHER" id="PTHR33376:SF2">
    <property type="entry name" value="DICARBOXYLATE-BINDING PERIPLASMIC PROTEIN"/>
    <property type="match status" value="1"/>
</dbReference>
<accession>A0A644ZYC1</accession>
<dbReference type="GO" id="GO:0055085">
    <property type="term" value="P:transmembrane transport"/>
    <property type="evidence" value="ECO:0007669"/>
    <property type="project" value="InterPro"/>
</dbReference>
<dbReference type="GO" id="GO:0030246">
    <property type="term" value="F:carbohydrate binding"/>
    <property type="evidence" value="ECO:0007669"/>
    <property type="project" value="TreeGrafter"/>
</dbReference>
<evidence type="ECO:0000313" key="2">
    <source>
        <dbReference type="EMBL" id="MPM45706.1"/>
    </source>
</evidence>
<dbReference type="NCBIfam" id="TIGR00787">
    <property type="entry name" value="dctP"/>
    <property type="match status" value="1"/>
</dbReference>
<organism evidence="2">
    <name type="scientific">bioreactor metagenome</name>
    <dbReference type="NCBI Taxonomy" id="1076179"/>
    <lineage>
        <taxon>unclassified sequences</taxon>
        <taxon>metagenomes</taxon>
        <taxon>ecological metagenomes</taxon>
    </lineage>
</organism>
<dbReference type="EMBL" id="VSSQ01010983">
    <property type="protein sequence ID" value="MPM45706.1"/>
    <property type="molecule type" value="Genomic_DNA"/>
</dbReference>
<dbReference type="NCBIfam" id="NF037995">
    <property type="entry name" value="TRAP_S1"/>
    <property type="match status" value="1"/>
</dbReference>
<dbReference type="InterPro" id="IPR004682">
    <property type="entry name" value="TRAP_DctP"/>
</dbReference>
<proteinExistence type="predicted"/>